<dbReference type="STRING" id="1203610.HMPREF1536_05013"/>
<feature type="chain" id="PRO_5002488190" description="Beta-mannosidase-like galactose-binding domain-containing protein" evidence="3">
    <location>
        <begin position="21"/>
        <end position="1079"/>
    </location>
</feature>
<dbReference type="AlphaFoldDB" id="A0A0F5IP70"/>
<dbReference type="CDD" id="cd03143">
    <property type="entry name" value="A4_beta-galactosidase_middle_domain"/>
    <property type="match status" value="1"/>
</dbReference>
<feature type="signal peptide" evidence="3">
    <location>
        <begin position="1"/>
        <end position="20"/>
    </location>
</feature>
<proteinExistence type="predicted"/>
<organism evidence="5 6">
    <name type="scientific">Parabacteroides gordonii MS-1 = DSM 23371</name>
    <dbReference type="NCBI Taxonomy" id="1203610"/>
    <lineage>
        <taxon>Bacteria</taxon>
        <taxon>Pseudomonadati</taxon>
        <taxon>Bacteroidota</taxon>
        <taxon>Bacteroidia</taxon>
        <taxon>Bacteroidales</taxon>
        <taxon>Tannerellaceae</taxon>
        <taxon>Parabacteroides</taxon>
    </lineage>
</organism>
<feature type="domain" description="Beta-mannosidase-like galactose-binding" evidence="4">
    <location>
        <begin position="963"/>
        <end position="1041"/>
    </location>
</feature>
<dbReference type="Pfam" id="PF22666">
    <property type="entry name" value="Glyco_hydro_2_N2"/>
    <property type="match status" value="1"/>
</dbReference>
<dbReference type="InterPro" id="IPR054593">
    <property type="entry name" value="Beta-mannosidase-like_N2"/>
</dbReference>
<evidence type="ECO:0000256" key="1">
    <source>
        <dbReference type="ARBA" id="ARBA00022729"/>
    </source>
</evidence>
<keyword evidence="6" id="KW-1185">Reference proteome</keyword>
<dbReference type="EMBL" id="AQHW01000029">
    <property type="protein sequence ID" value="KKB47369.1"/>
    <property type="molecule type" value="Genomic_DNA"/>
</dbReference>
<dbReference type="GO" id="GO:0004553">
    <property type="term" value="F:hydrolase activity, hydrolyzing O-glycosyl compounds"/>
    <property type="evidence" value="ECO:0007669"/>
    <property type="project" value="UniProtKB-ARBA"/>
</dbReference>
<dbReference type="InterPro" id="IPR008979">
    <property type="entry name" value="Galactose-bd-like_sf"/>
</dbReference>
<dbReference type="NCBIfam" id="NF045579">
    <property type="entry name" value="rhamnoside_JR"/>
    <property type="match status" value="1"/>
</dbReference>
<dbReference type="PATRIC" id="fig|1203610.3.peg.5112"/>
<gene>
    <name evidence="5" type="ORF">HMPREF1536_05013</name>
</gene>
<name>A0A0F5IP70_9BACT</name>
<dbReference type="SUPFAM" id="SSF49785">
    <property type="entry name" value="Galactose-binding domain-like"/>
    <property type="match status" value="1"/>
</dbReference>
<evidence type="ECO:0000313" key="6">
    <source>
        <dbReference type="Proteomes" id="UP000033035"/>
    </source>
</evidence>
<sequence>MKRYLNIIVFALLAMSCSGSKVNNSKLESEFLSPPESVQTSVYWYWMCGNISKEGVIKDLEEMKRVGINRAFIGHNYFDPYEGGRNVRLMSDEWWDILHTALKKAAELNIEIGLFNSPGWTQAGGPWIKPSESMRYLTHSDLTVKGPQKVVVKLEKPKADFQDVKVIAYPSSSSKQMVLNSSNAQISISPTLKQVEKMFDGDRLSDVRLPQNVDYSIDIKTRKEFTARSLTIYPSHSNINETIELQAKKGNTYRTLSSFVIDWHHLAVIVGFQPFAPIVMTLDETTANEFRLLVKNSHQEGGIAEVELSSVPRIENYAAKTFAKMFQDPLPQWDYYMWRDQPEISDTSLNIDPKDVLDISACMTADGTLTWEVPEGEWTVSRTGMTSTTVTNNPAGPDGTGLEVDKINKKHVASHFDAFIGKILKRIPAEDRKTFKVVVQDSYESGGQNFTDGFLKSFKERYGYDALPFIPAYFGQVVGSQSQSDKFLWDMRRLVADKIAYEYVGGFRELSHQHGLRTWLENYGHWGFPAEFLMYGGQSDEVGGEYWLPNVVPSWENNLGNIENRAASSCAHIYGKNLVSAESNTSGGPAFSRVPADAKQRTDKYFSEGINNTLLHVFIQQPDSDRYPGTNAWFGTEFYRTNTWYSHIDLFIDYVKRCNYMLRQGLNIADVAYFIGEDVPKMTGIQDPALPVGYQFDYINAEVLLRDAQVKDGLITLPHGTAYRVLVLPRINTMRPEVLNKIKQLVMDGAIVLGTPPTHSPSLQNQPQADEQVKAMAMELWKDVDGKNSTSAKVGKGMLFNGVGLEEVFSKIGCTEDCKIPAGVPFLFGHRKMDNTEIYFISNQSESTQKAALKFRVKGLRPELFDPITGNIRDLTEFTSDATGTTVPVTLHGYESGFIVFREKGNPTPGTKNFPDPVTFSELKGGWNITFNGKLSNPAPIRLEELQDLSKSANDSIKYFSGNMLYTTTFNFDRPLSKGEKVYLDLGEVNKLAKVWINEQYVGGAWTMPYSVDISSALKQGKNTLRIDVVNTWVNRMIGDKNLPKEQRETWAGINDYQPDSPLQKTGLIGPVKLEIIKF</sequence>
<keyword evidence="2" id="KW-0378">Hydrolase</keyword>
<dbReference type="RefSeq" id="WP_028728658.1">
    <property type="nucleotide sequence ID" value="NZ_AUAE01000035.1"/>
</dbReference>
<reference evidence="5 6" key="1">
    <citation type="submission" date="2013-04" db="EMBL/GenBank/DDBJ databases">
        <title>The Genome Sequence of Parabacteroides gordonii DSM 23371.</title>
        <authorList>
            <consortium name="The Broad Institute Genomics Platform"/>
            <person name="Earl A."/>
            <person name="Ward D."/>
            <person name="Feldgarden M."/>
            <person name="Gevers D."/>
            <person name="Martens E."/>
            <person name="Sakamoto M."/>
            <person name="Benno Y."/>
            <person name="Suzuki N."/>
            <person name="Matsunaga N."/>
            <person name="Koshihara K."/>
            <person name="Seki M."/>
            <person name="Komiya H."/>
            <person name="Walker B."/>
            <person name="Young S."/>
            <person name="Zeng Q."/>
            <person name="Gargeya S."/>
            <person name="Fitzgerald M."/>
            <person name="Haas B."/>
            <person name="Abouelleil A."/>
            <person name="Allen A.W."/>
            <person name="Alvarado L."/>
            <person name="Arachchi H.M."/>
            <person name="Berlin A.M."/>
            <person name="Chapman S.B."/>
            <person name="Gainer-Dewar J."/>
            <person name="Goldberg J."/>
            <person name="Griggs A."/>
            <person name="Gujja S."/>
            <person name="Hansen M."/>
            <person name="Howarth C."/>
            <person name="Imamovic A."/>
            <person name="Ireland A."/>
            <person name="Larimer J."/>
            <person name="McCowan C."/>
            <person name="Murphy C."/>
            <person name="Pearson M."/>
            <person name="Poon T.W."/>
            <person name="Priest M."/>
            <person name="Roberts A."/>
            <person name="Saif S."/>
            <person name="Shea T."/>
            <person name="Sisk P."/>
            <person name="Sykes S."/>
            <person name="Wortman J."/>
            <person name="Nusbaum C."/>
            <person name="Birren B."/>
        </authorList>
    </citation>
    <scope>NUCLEOTIDE SEQUENCE [LARGE SCALE GENOMIC DNA]</scope>
    <source>
        <strain evidence="5 6">MS-1</strain>
    </source>
</reference>
<comment type="caution">
    <text evidence="5">The sequence shown here is derived from an EMBL/GenBank/DDBJ whole genome shotgun (WGS) entry which is preliminary data.</text>
</comment>
<dbReference type="Proteomes" id="UP000033035">
    <property type="component" value="Unassembled WGS sequence"/>
</dbReference>
<dbReference type="PANTHER" id="PTHR43817">
    <property type="entry name" value="GLYCOSYL HYDROLASE"/>
    <property type="match status" value="1"/>
</dbReference>
<protein>
    <recommendedName>
        <fullName evidence="4">Beta-mannosidase-like galactose-binding domain-containing protein</fullName>
    </recommendedName>
</protein>
<evidence type="ECO:0000256" key="2">
    <source>
        <dbReference type="ARBA" id="ARBA00022801"/>
    </source>
</evidence>
<evidence type="ECO:0000256" key="3">
    <source>
        <dbReference type="SAM" id="SignalP"/>
    </source>
</evidence>
<evidence type="ECO:0000259" key="4">
    <source>
        <dbReference type="Pfam" id="PF22666"/>
    </source>
</evidence>
<evidence type="ECO:0000313" key="5">
    <source>
        <dbReference type="EMBL" id="KKB47369.1"/>
    </source>
</evidence>
<dbReference type="Gene3D" id="2.60.120.260">
    <property type="entry name" value="Galactose-binding domain-like"/>
    <property type="match status" value="1"/>
</dbReference>
<dbReference type="PROSITE" id="PS51257">
    <property type="entry name" value="PROKAR_LIPOPROTEIN"/>
    <property type="match status" value="1"/>
</dbReference>
<dbReference type="HOGENOM" id="CLU_003772_2_1_10"/>
<dbReference type="Pfam" id="PF17132">
    <property type="entry name" value="Glyco_hydro_106"/>
    <property type="match status" value="1"/>
</dbReference>
<accession>A0A0F5IP70</accession>
<keyword evidence="1 3" id="KW-0732">Signal</keyword>
<dbReference type="PANTHER" id="PTHR43817:SF1">
    <property type="entry name" value="HYDROLASE, FAMILY 43, PUTATIVE (AFU_ORTHOLOGUE AFUA_3G01660)-RELATED"/>
    <property type="match status" value="1"/>
</dbReference>